<dbReference type="RefSeq" id="WP_341427737.1">
    <property type="nucleotide sequence ID" value="NZ_JBBUTG010000015.1"/>
</dbReference>
<evidence type="ECO:0000313" key="2">
    <source>
        <dbReference type="Proteomes" id="UP001371218"/>
    </source>
</evidence>
<organism evidence="1 2">
    <name type="scientific">Ideonella lacteola</name>
    <dbReference type="NCBI Taxonomy" id="2984193"/>
    <lineage>
        <taxon>Bacteria</taxon>
        <taxon>Pseudomonadati</taxon>
        <taxon>Pseudomonadota</taxon>
        <taxon>Betaproteobacteria</taxon>
        <taxon>Burkholderiales</taxon>
        <taxon>Sphaerotilaceae</taxon>
        <taxon>Ideonella</taxon>
    </lineage>
</organism>
<evidence type="ECO:0008006" key="3">
    <source>
        <dbReference type="Google" id="ProtNLM"/>
    </source>
</evidence>
<dbReference type="InterPro" id="IPR011008">
    <property type="entry name" value="Dimeric_a/b-barrel"/>
</dbReference>
<comment type="caution">
    <text evidence="1">The sequence shown here is derived from an EMBL/GenBank/DDBJ whole genome shotgun (WGS) entry which is preliminary data.</text>
</comment>
<proteinExistence type="predicted"/>
<gene>
    <name evidence="1" type="ORF">AACH06_21055</name>
</gene>
<dbReference type="EMBL" id="JBBUTG010000015">
    <property type="protein sequence ID" value="MEK8033317.1"/>
    <property type="molecule type" value="Genomic_DNA"/>
</dbReference>
<name>A0ABU9BWT8_9BURK</name>
<evidence type="ECO:0000313" key="1">
    <source>
        <dbReference type="EMBL" id="MEK8033317.1"/>
    </source>
</evidence>
<sequence>MSTEVIEIVKWKSKPGVLDRDVVEAAAALVPDLQAVGGFISKTLYSGGGEWVDVYHWETVADAERSNERMAQKTSLLKLLSLVQPETVSISVLSQA</sequence>
<reference evidence="1 2" key="1">
    <citation type="submission" date="2024-04" db="EMBL/GenBank/DDBJ databases">
        <title>Novel species of the genus Ideonella isolated from streams.</title>
        <authorList>
            <person name="Lu H."/>
        </authorList>
    </citation>
    <scope>NUCLEOTIDE SEQUENCE [LARGE SCALE GENOMIC DNA]</scope>
    <source>
        <strain evidence="1 2">DXS29W</strain>
    </source>
</reference>
<dbReference type="Proteomes" id="UP001371218">
    <property type="component" value="Unassembled WGS sequence"/>
</dbReference>
<keyword evidence="2" id="KW-1185">Reference proteome</keyword>
<dbReference type="SUPFAM" id="SSF54909">
    <property type="entry name" value="Dimeric alpha+beta barrel"/>
    <property type="match status" value="1"/>
</dbReference>
<accession>A0ABU9BWT8</accession>
<protein>
    <recommendedName>
        <fullName evidence="3">ABM domain-containing protein</fullName>
    </recommendedName>
</protein>